<evidence type="ECO:0000313" key="2">
    <source>
        <dbReference type="EMBL" id="MDW0118814.1"/>
    </source>
</evidence>
<comment type="caution">
    <text evidence="2">The sequence shown here is derived from an EMBL/GenBank/DDBJ whole genome shotgun (WGS) entry which is preliminary data.</text>
</comment>
<accession>A0AAW9ACM4</accession>
<name>A0AAW9ACM4_9BACL</name>
<dbReference type="EMBL" id="JAUBDJ010000018">
    <property type="protein sequence ID" value="MDW0118814.1"/>
    <property type="molecule type" value="Genomic_DNA"/>
</dbReference>
<feature type="compositionally biased region" description="Polar residues" evidence="1">
    <location>
        <begin position="193"/>
        <end position="225"/>
    </location>
</feature>
<proteinExistence type="predicted"/>
<protein>
    <submittedName>
        <fullName evidence="2">Uncharacterized protein</fullName>
    </submittedName>
</protein>
<feature type="compositionally biased region" description="Polar residues" evidence="1">
    <location>
        <begin position="110"/>
        <end position="122"/>
    </location>
</feature>
<feature type="compositionally biased region" description="Basic and acidic residues" evidence="1">
    <location>
        <begin position="173"/>
        <end position="184"/>
    </location>
</feature>
<organism evidence="2 3">
    <name type="scientific">Sporosarcina thermotolerans</name>
    <dbReference type="NCBI Taxonomy" id="633404"/>
    <lineage>
        <taxon>Bacteria</taxon>
        <taxon>Bacillati</taxon>
        <taxon>Bacillota</taxon>
        <taxon>Bacilli</taxon>
        <taxon>Bacillales</taxon>
        <taxon>Caryophanaceae</taxon>
        <taxon>Sporosarcina</taxon>
    </lineage>
</organism>
<reference evidence="2 3" key="1">
    <citation type="submission" date="2023-06" db="EMBL/GenBank/DDBJ databases">
        <title>Sporosarcina sp. nov., isolated from Korean traditional fermented seafood 'Jeotgal'.</title>
        <authorList>
            <person name="Yang A.I."/>
            <person name="Shin N.-R."/>
        </authorList>
    </citation>
    <scope>NUCLEOTIDE SEQUENCE [LARGE SCALE GENOMIC DNA]</scope>
    <source>
        <strain evidence="2 3">KCTC43456</strain>
    </source>
</reference>
<feature type="region of interest" description="Disordered" evidence="1">
    <location>
        <begin position="173"/>
        <end position="233"/>
    </location>
</feature>
<gene>
    <name evidence="2" type="ORF">QTL97_17965</name>
</gene>
<evidence type="ECO:0000313" key="3">
    <source>
        <dbReference type="Proteomes" id="UP001271648"/>
    </source>
</evidence>
<feature type="compositionally biased region" description="Basic and acidic residues" evidence="1">
    <location>
        <begin position="99"/>
        <end position="108"/>
    </location>
</feature>
<dbReference type="AlphaFoldDB" id="A0AAW9ACM4"/>
<dbReference type="RefSeq" id="WP_317941381.1">
    <property type="nucleotide sequence ID" value="NZ_JAUBDJ010000018.1"/>
</dbReference>
<feature type="region of interest" description="Disordered" evidence="1">
    <location>
        <begin position="84"/>
        <end position="122"/>
    </location>
</feature>
<sequence length="233" mass="26601">MEKSNEAMEIEQLKNKIENYQRALASLKTENSSGDIHLRRRVASIEKNVEKVNGQVQELAKLINEAIVALSNEINELTEKWSEQQIEKEETNNQQIEPARTEKTEHTNSKSKQPDTYTTGQQNTLPSFRQLKQLAQQPTFQTTDSTNFNTPRFYTPAIPIEATGLRELEPIIYEEKKSPSKGETVDTSVRPLSGQTSGAQQERNEPQSIQPVNQLHGSDENQTSPFWKMFKKK</sequence>
<keyword evidence="3" id="KW-1185">Reference proteome</keyword>
<evidence type="ECO:0000256" key="1">
    <source>
        <dbReference type="SAM" id="MobiDB-lite"/>
    </source>
</evidence>
<dbReference type="Proteomes" id="UP001271648">
    <property type="component" value="Unassembled WGS sequence"/>
</dbReference>